<dbReference type="PROSITE" id="PS00662">
    <property type="entry name" value="T2SP_E"/>
    <property type="match status" value="1"/>
</dbReference>
<sequence>MSFLESLVKKGIIKEEQIGEVKIRAEEKFGGDIDQALLDLGVREEELLSTRGEYFNMPIKKVDVKKISFDILKYIPEDSAVYYHFVPFGLEEGVLQVGITDPENIQGIDALQFISAKLGIPFKMFLISQKDYAEVMNAYKGISVQVEEALDQLDKDEKIDLKSVNEDNLNKELKDVKKEAKIVEDAPIIKIVAVILKNAIEGGASDIHIEHMGDKVRVRYRVDGSLHTSIMLPTNVHTGIIARIKVLSRLHLDEKRKPQDGSFSASIDNRKIDFRVSSMPGYYGEKLAIRILDSEIGVRTLDKLGLSKRNLQMMQEAIKKPYGLILITGPTGSGKSTTLYSIMNALDKEKYNIVSLEDPVEYHMAEVNQSQVLPEIGYTFASGLRSILRQDPDIIMVGEIRDKETAQLAIQAALTGHLVLSTLHTNNAIGAIPRLVDMGVDPYLIAPTLILSVAQRLATLTCESSRKKIPMEESIRMQFEEQFKDLPAEYRKEVDIKDEMIDTVPSPECPAGTRGRIAVFEMFAVDKEMQDVILKDPVDSAIYKVARKNGMLMMREDAMLKAIDGVIPYRTVYNFSNDSD</sequence>
<dbReference type="PANTHER" id="PTHR30258:SF1">
    <property type="entry name" value="PROTEIN TRANSPORT PROTEIN HOFB HOMOLOG"/>
    <property type="match status" value="1"/>
</dbReference>
<reference evidence="6 7" key="1">
    <citation type="journal article" date="2016" name="Nat. Commun.">
        <title>Thousands of microbial genomes shed light on interconnected biogeochemical processes in an aquifer system.</title>
        <authorList>
            <person name="Anantharaman K."/>
            <person name="Brown C.T."/>
            <person name="Hug L.A."/>
            <person name="Sharon I."/>
            <person name="Castelle C.J."/>
            <person name="Probst A.J."/>
            <person name="Thomas B.C."/>
            <person name="Singh A."/>
            <person name="Wilkins M.J."/>
            <person name="Karaoz U."/>
            <person name="Brodie E.L."/>
            <person name="Williams K.H."/>
            <person name="Hubbard S.S."/>
            <person name="Banfield J.F."/>
        </authorList>
    </citation>
    <scope>NUCLEOTIDE SEQUENCE [LARGE SCALE GENOMIC DNA]</scope>
</reference>
<dbReference type="Pfam" id="PF05157">
    <property type="entry name" value="MshEN"/>
    <property type="match status" value="1"/>
</dbReference>
<dbReference type="SMART" id="SM00382">
    <property type="entry name" value="AAA"/>
    <property type="match status" value="1"/>
</dbReference>
<comment type="caution">
    <text evidence="6">The sequence shown here is derived from an EMBL/GenBank/DDBJ whole genome shotgun (WGS) entry which is preliminary data.</text>
</comment>
<evidence type="ECO:0000256" key="2">
    <source>
        <dbReference type="ARBA" id="ARBA00022741"/>
    </source>
</evidence>
<dbReference type="InterPro" id="IPR003593">
    <property type="entry name" value="AAA+_ATPase"/>
</dbReference>
<dbReference type="Proteomes" id="UP000178985">
    <property type="component" value="Unassembled WGS sequence"/>
</dbReference>
<dbReference type="InterPro" id="IPR027417">
    <property type="entry name" value="P-loop_NTPase"/>
</dbReference>
<evidence type="ECO:0000256" key="3">
    <source>
        <dbReference type="ARBA" id="ARBA00022840"/>
    </source>
</evidence>
<comment type="similarity">
    <text evidence="1">Belongs to the GSP E family.</text>
</comment>
<name>A0A1F6V2V4_9BACT</name>
<evidence type="ECO:0000256" key="4">
    <source>
        <dbReference type="SAM" id="Coils"/>
    </source>
</evidence>
<keyword evidence="4" id="KW-0175">Coiled coil</keyword>
<dbReference type="Gene3D" id="3.30.300.160">
    <property type="entry name" value="Type II secretion system, protein E, N-terminal domain"/>
    <property type="match status" value="1"/>
</dbReference>
<evidence type="ECO:0000259" key="5">
    <source>
        <dbReference type="PROSITE" id="PS00662"/>
    </source>
</evidence>
<dbReference type="Gene3D" id="3.30.450.90">
    <property type="match status" value="1"/>
</dbReference>
<dbReference type="SUPFAM" id="SSF52540">
    <property type="entry name" value="P-loop containing nucleoside triphosphate hydrolases"/>
    <property type="match status" value="1"/>
</dbReference>
<dbReference type="GO" id="GO:0005524">
    <property type="term" value="F:ATP binding"/>
    <property type="evidence" value="ECO:0007669"/>
    <property type="project" value="UniProtKB-KW"/>
</dbReference>
<dbReference type="GO" id="GO:0016887">
    <property type="term" value="F:ATP hydrolysis activity"/>
    <property type="evidence" value="ECO:0007669"/>
    <property type="project" value="TreeGrafter"/>
</dbReference>
<dbReference type="InterPro" id="IPR001482">
    <property type="entry name" value="T2SS/T4SS_dom"/>
</dbReference>
<feature type="domain" description="Bacterial type II secretion system protein E" evidence="5">
    <location>
        <begin position="388"/>
        <end position="402"/>
    </location>
</feature>
<proteinExistence type="inferred from homology"/>
<accession>A0A1F6V2V4</accession>
<dbReference type="InterPro" id="IPR007831">
    <property type="entry name" value="T2SS_GspE_N"/>
</dbReference>
<dbReference type="CDD" id="cd01129">
    <property type="entry name" value="PulE-GspE-like"/>
    <property type="match status" value="1"/>
</dbReference>
<keyword evidence="3" id="KW-0067">ATP-binding</keyword>
<dbReference type="SUPFAM" id="SSF160246">
    <property type="entry name" value="EspE N-terminal domain-like"/>
    <property type="match status" value="1"/>
</dbReference>
<feature type="coiled-coil region" evidence="4">
    <location>
        <begin position="159"/>
        <end position="186"/>
    </location>
</feature>
<protein>
    <recommendedName>
        <fullName evidence="5">Bacterial type II secretion system protein E domain-containing protein</fullName>
    </recommendedName>
</protein>
<organism evidence="6 7">
    <name type="scientific">Candidatus Nomurabacteria bacterium RIFCSPHIGHO2_01_FULL_40_20</name>
    <dbReference type="NCBI Taxonomy" id="1801738"/>
    <lineage>
        <taxon>Bacteria</taxon>
        <taxon>Candidatus Nomuraibacteriota</taxon>
    </lineage>
</organism>
<dbReference type="InterPro" id="IPR037257">
    <property type="entry name" value="T2SS_E_N_sf"/>
</dbReference>
<dbReference type="Gene3D" id="3.40.50.300">
    <property type="entry name" value="P-loop containing nucleotide triphosphate hydrolases"/>
    <property type="match status" value="1"/>
</dbReference>
<dbReference type="EMBL" id="MFTO01000013">
    <property type="protein sequence ID" value="OGI63776.1"/>
    <property type="molecule type" value="Genomic_DNA"/>
</dbReference>
<dbReference type="PANTHER" id="PTHR30258">
    <property type="entry name" value="TYPE II SECRETION SYSTEM PROTEIN GSPE-RELATED"/>
    <property type="match status" value="1"/>
</dbReference>
<gene>
    <name evidence="6" type="ORF">A2733_02300</name>
</gene>
<evidence type="ECO:0000256" key="1">
    <source>
        <dbReference type="ARBA" id="ARBA00006611"/>
    </source>
</evidence>
<evidence type="ECO:0000313" key="7">
    <source>
        <dbReference type="Proteomes" id="UP000178985"/>
    </source>
</evidence>
<keyword evidence="2" id="KW-0547">Nucleotide-binding</keyword>
<evidence type="ECO:0000313" key="6">
    <source>
        <dbReference type="EMBL" id="OGI63776.1"/>
    </source>
</evidence>
<dbReference type="GO" id="GO:0005886">
    <property type="term" value="C:plasma membrane"/>
    <property type="evidence" value="ECO:0007669"/>
    <property type="project" value="TreeGrafter"/>
</dbReference>
<dbReference type="Pfam" id="PF00437">
    <property type="entry name" value="T2SSE"/>
    <property type="match status" value="1"/>
</dbReference>
<dbReference type="AlphaFoldDB" id="A0A1F6V2V4"/>